<gene>
    <name evidence="2" type="ORF">QVD17_33459</name>
</gene>
<keyword evidence="3" id="KW-1185">Reference proteome</keyword>
<name>A0AAD8JXF5_TARER</name>
<evidence type="ECO:0000313" key="3">
    <source>
        <dbReference type="Proteomes" id="UP001229421"/>
    </source>
</evidence>
<protein>
    <submittedName>
        <fullName evidence="2">Uncharacterized protein</fullName>
    </submittedName>
</protein>
<organism evidence="2 3">
    <name type="scientific">Tagetes erecta</name>
    <name type="common">African marigold</name>
    <dbReference type="NCBI Taxonomy" id="13708"/>
    <lineage>
        <taxon>Eukaryota</taxon>
        <taxon>Viridiplantae</taxon>
        <taxon>Streptophyta</taxon>
        <taxon>Embryophyta</taxon>
        <taxon>Tracheophyta</taxon>
        <taxon>Spermatophyta</taxon>
        <taxon>Magnoliopsida</taxon>
        <taxon>eudicotyledons</taxon>
        <taxon>Gunneridae</taxon>
        <taxon>Pentapetalae</taxon>
        <taxon>asterids</taxon>
        <taxon>campanulids</taxon>
        <taxon>Asterales</taxon>
        <taxon>Asteraceae</taxon>
        <taxon>Asteroideae</taxon>
        <taxon>Heliantheae alliance</taxon>
        <taxon>Tageteae</taxon>
        <taxon>Tagetes</taxon>
    </lineage>
</organism>
<reference evidence="2" key="1">
    <citation type="journal article" date="2023" name="bioRxiv">
        <title>Improved chromosome-level genome assembly for marigold (Tagetes erecta).</title>
        <authorList>
            <person name="Jiang F."/>
            <person name="Yuan L."/>
            <person name="Wang S."/>
            <person name="Wang H."/>
            <person name="Xu D."/>
            <person name="Wang A."/>
            <person name="Fan W."/>
        </authorList>
    </citation>
    <scope>NUCLEOTIDE SEQUENCE</scope>
    <source>
        <strain evidence="2">WSJ</strain>
        <tissue evidence="2">Leaf</tissue>
    </source>
</reference>
<proteinExistence type="predicted"/>
<accession>A0AAD8JXF5</accession>
<evidence type="ECO:0000313" key="2">
    <source>
        <dbReference type="EMBL" id="KAK1412312.1"/>
    </source>
</evidence>
<dbReference type="AlphaFoldDB" id="A0AAD8JXF5"/>
<feature type="region of interest" description="Disordered" evidence="1">
    <location>
        <begin position="23"/>
        <end position="46"/>
    </location>
</feature>
<sequence>MHGPSVEELSDFSFLDVELQKRDSGRGNIVAPPPASSHGGAERKTYDSGTVVCIFTEEKRSLIGGIIVKCTERDIECDRN</sequence>
<dbReference type="Proteomes" id="UP001229421">
    <property type="component" value="Unassembled WGS sequence"/>
</dbReference>
<dbReference type="EMBL" id="JAUHHV010000009">
    <property type="protein sequence ID" value="KAK1412312.1"/>
    <property type="molecule type" value="Genomic_DNA"/>
</dbReference>
<evidence type="ECO:0000256" key="1">
    <source>
        <dbReference type="SAM" id="MobiDB-lite"/>
    </source>
</evidence>
<comment type="caution">
    <text evidence="2">The sequence shown here is derived from an EMBL/GenBank/DDBJ whole genome shotgun (WGS) entry which is preliminary data.</text>
</comment>